<evidence type="ECO:0000313" key="3">
    <source>
        <dbReference type="Proteomes" id="UP000053039"/>
    </source>
</evidence>
<dbReference type="GeneID" id="95703815"/>
<dbReference type="Proteomes" id="UP001432168">
    <property type="component" value="Chromosome"/>
</dbReference>
<reference evidence="2" key="2">
    <citation type="submission" date="2022-10" db="EMBL/GenBank/DDBJ databases">
        <title>The complete genomes of actinobacterial strains from the NBC collection.</title>
        <authorList>
            <person name="Joergensen T.S."/>
            <person name="Alvarez Arevalo M."/>
            <person name="Sterndorff E.B."/>
            <person name="Faurdal D."/>
            <person name="Vuksanovic O."/>
            <person name="Mourched A.-S."/>
            <person name="Charusanti P."/>
            <person name="Shaw S."/>
            <person name="Blin K."/>
            <person name="Weber T."/>
        </authorList>
    </citation>
    <scope>NUCLEOTIDE SEQUENCE</scope>
    <source>
        <strain evidence="2">NBC_00686</strain>
    </source>
</reference>
<dbReference type="EMBL" id="LMWM01000030">
    <property type="protein sequence ID" value="KUM85001.1"/>
    <property type="molecule type" value="Genomic_DNA"/>
</dbReference>
<dbReference type="Gene3D" id="1.10.287.1060">
    <property type="entry name" value="ESAT-6-like"/>
    <property type="match status" value="1"/>
</dbReference>
<evidence type="ECO:0000313" key="1">
    <source>
        <dbReference type="EMBL" id="KUM85001.1"/>
    </source>
</evidence>
<accession>A0A101N1V2</accession>
<protein>
    <submittedName>
        <fullName evidence="2">WXG100 family type VII secretion target</fullName>
    </submittedName>
</protein>
<dbReference type="RefSeq" id="WP_031049869.1">
    <property type="nucleotide sequence ID" value="NZ_CP107755.1"/>
</dbReference>
<dbReference type="SUPFAM" id="SSF140453">
    <property type="entry name" value="EsxAB dimer-like"/>
    <property type="match status" value="1"/>
</dbReference>
<gene>
    <name evidence="1" type="ORF">AQI94_31305</name>
    <name evidence="2" type="ORF">OG929_00610</name>
</gene>
<dbReference type="AlphaFoldDB" id="A0A101N1V2"/>
<dbReference type="EMBL" id="CP109011">
    <property type="protein sequence ID" value="WUT40861.1"/>
    <property type="molecule type" value="Genomic_DNA"/>
</dbReference>
<dbReference type="Proteomes" id="UP000053039">
    <property type="component" value="Unassembled WGS sequence"/>
</dbReference>
<dbReference type="InterPro" id="IPR036689">
    <property type="entry name" value="ESAT-6-like_sf"/>
</dbReference>
<dbReference type="OrthoDB" id="4326235at2"/>
<organism evidence="1 3">
    <name type="scientific">Streptomyces pseudovenezuelae</name>
    <dbReference type="NCBI Taxonomy" id="67350"/>
    <lineage>
        <taxon>Bacteria</taxon>
        <taxon>Bacillati</taxon>
        <taxon>Actinomycetota</taxon>
        <taxon>Actinomycetes</taxon>
        <taxon>Kitasatosporales</taxon>
        <taxon>Streptomycetaceae</taxon>
        <taxon>Streptomyces</taxon>
        <taxon>Streptomyces aurantiacus group</taxon>
    </lineage>
</organism>
<evidence type="ECO:0000313" key="2">
    <source>
        <dbReference type="EMBL" id="WUT40861.1"/>
    </source>
</evidence>
<reference evidence="1 3" key="1">
    <citation type="submission" date="2015-10" db="EMBL/GenBank/DDBJ databases">
        <title>Draft genome sequence of Streptomyces pseudovenezuelae DSM 40212, type strain for the species Streptomyces pseudovenezuelae.</title>
        <authorList>
            <person name="Ruckert C."/>
            <person name="Winkler A."/>
            <person name="Kalinowski J."/>
            <person name="Kampfer P."/>
            <person name="Glaeser S."/>
        </authorList>
    </citation>
    <scope>NUCLEOTIDE SEQUENCE [LARGE SCALE GENOMIC DNA]</scope>
    <source>
        <strain evidence="1 3">DSM 40212</strain>
    </source>
</reference>
<keyword evidence="4" id="KW-1185">Reference proteome</keyword>
<proteinExistence type="predicted"/>
<sequence length="114" mass="12430">MTTPTGRQQSEEQATRNGVTALEQAFSGVQRCRQDVDSMKNTLSSGYAGSDGGAFQQLLERWDQQAEIISVNLNSMIDTLNETLRAKGLQQGAAVQSIQEAYDRSEAIFNELAG</sequence>
<name>A0A101N1V2_9ACTN</name>
<evidence type="ECO:0000313" key="4">
    <source>
        <dbReference type="Proteomes" id="UP001432168"/>
    </source>
</evidence>